<protein>
    <submittedName>
        <fullName evidence="2">Uncharacterized protein</fullName>
    </submittedName>
</protein>
<feature type="region of interest" description="Disordered" evidence="1">
    <location>
        <begin position="834"/>
        <end position="870"/>
    </location>
</feature>
<feature type="compositionally biased region" description="Basic and acidic residues" evidence="1">
    <location>
        <begin position="145"/>
        <end position="235"/>
    </location>
</feature>
<gene>
    <name evidence="2" type="ORF">WR25_18149</name>
</gene>
<evidence type="ECO:0000313" key="3">
    <source>
        <dbReference type="Proteomes" id="UP000218231"/>
    </source>
</evidence>
<dbReference type="AlphaFoldDB" id="A0A2A2LZD1"/>
<feature type="region of interest" description="Disordered" evidence="1">
    <location>
        <begin position="112"/>
        <end position="492"/>
    </location>
</feature>
<dbReference type="OrthoDB" id="5878041at2759"/>
<organism evidence="2 3">
    <name type="scientific">Diploscapter pachys</name>
    <dbReference type="NCBI Taxonomy" id="2018661"/>
    <lineage>
        <taxon>Eukaryota</taxon>
        <taxon>Metazoa</taxon>
        <taxon>Ecdysozoa</taxon>
        <taxon>Nematoda</taxon>
        <taxon>Chromadorea</taxon>
        <taxon>Rhabditida</taxon>
        <taxon>Rhabditina</taxon>
        <taxon>Rhabditomorpha</taxon>
        <taxon>Rhabditoidea</taxon>
        <taxon>Rhabditidae</taxon>
        <taxon>Diploscapter</taxon>
    </lineage>
</organism>
<feature type="region of interest" description="Disordered" evidence="1">
    <location>
        <begin position="578"/>
        <end position="602"/>
    </location>
</feature>
<feature type="compositionally biased region" description="Basic and acidic residues" evidence="1">
    <location>
        <begin position="53"/>
        <end position="88"/>
    </location>
</feature>
<feature type="compositionally biased region" description="Polar residues" evidence="1">
    <location>
        <begin position="665"/>
        <end position="679"/>
    </location>
</feature>
<feature type="compositionally biased region" description="Polar residues" evidence="1">
    <location>
        <begin position="584"/>
        <end position="602"/>
    </location>
</feature>
<feature type="compositionally biased region" description="Basic and acidic residues" evidence="1">
    <location>
        <begin position="243"/>
        <end position="273"/>
    </location>
</feature>
<name>A0A2A2LZD1_9BILA</name>
<feature type="region of interest" description="Disordered" evidence="1">
    <location>
        <begin position="694"/>
        <end position="796"/>
    </location>
</feature>
<dbReference type="STRING" id="2018661.A0A2A2LZD1"/>
<reference evidence="2 3" key="1">
    <citation type="journal article" date="2017" name="Curr. Biol.">
        <title>Genome architecture and evolution of a unichromosomal asexual nematode.</title>
        <authorList>
            <person name="Fradin H."/>
            <person name="Zegar C."/>
            <person name="Gutwein M."/>
            <person name="Lucas J."/>
            <person name="Kovtun M."/>
            <person name="Corcoran D."/>
            <person name="Baugh L.R."/>
            <person name="Kiontke K."/>
            <person name="Gunsalus K."/>
            <person name="Fitch D.H."/>
            <person name="Piano F."/>
        </authorList>
    </citation>
    <scope>NUCLEOTIDE SEQUENCE [LARGE SCALE GENOMIC DNA]</scope>
    <source>
        <strain evidence="2">PF1309</strain>
    </source>
</reference>
<feature type="compositionally biased region" description="Polar residues" evidence="1">
    <location>
        <begin position="773"/>
        <end position="796"/>
    </location>
</feature>
<evidence type="ECO:0000313" key="2">
    <source>
        <dbReference type="EMBL" id="PAV91483.1"/>
    </source>
</evidence>
<evidence type="ECO:0000256" key="1">
    <source>
        <dbReference type="SAM" id="MobiDB-lite"/>
    </source>
</evidence>
<dbReference type="EMBL" id="LIAE01006311">
    <property type="protein sequence ID" value="PAV91483.1"/>
    <property type="molecule type" value="Genomic_DNA"/>
</dbReference>
<feature type="compositionally biased region" description="Polar residues" evidence="1">
    <location>
        <begin position="914"/>
        <end position="925"/>
    </location>
</feature>
<accession>A0A2A2LZD1</accession>
<feature type="region of interest" description="Disordered" evidence="1">
    <location>
        <begin position="1"/>
        <end position="96"/>
    </location>
</feature>
<sequence length="970" mass="109108">MEDELDRMESQQNGKSSKSKESAKPEKSMTDSVKQDHSLSEMEQSIVANPAWYRDEDGRTGFKPRDYQKQKNLQKETVKAVKNKRSENEVGEGVKSIDEELLEKEERRRLRRERKLKEKSLDSAMEELQAAVATSGGTESNESAAKPDDKLTAKEQKKREKEEKAAREKAEKEEKKLAKEQAKLEKKRQKEEEKEAKKKAKEDNKKESVKSDDEPSKSERSKSEYDNTKRAKSESPARSSSGKIEKGDRSDKEKEKQALSEDAIRQKHLAREERRRKREAQKQASPGPEIIPGLPLTVPPSAAAVQGSDKPTMVDAYTKTDDLSLYVKQNEEPPKKAVKPPIREDSYRKALQQKAAAESGKSKPPLSRSILERRDSSLSESSRVSHFSHKSVTFNDRIQINEIERQSPVSSEEDYRNYNRNEEEDSSDVDNHDEIHVRHQDITKRRRYIVRNDDEPGRGKSPDDVGLETYGHEESPGDGFQGDNDSDDDFEEQERRILAEMERQAIVDRQDAGPIGYTAQYPQYELEESRSQLSYYPEDYDPDRFLLDSGSDLVTLDMLPEHVKQAIMRQQEIIKRRNEESSEYQHPTTAASSITYNSQYPSSLPRSASGYLEFETMNDSYEAALYQPGLYDGQEGQEIEARDEATIQQQAKDETKPDLEVQLSPVPTRNSRNSEGSQRISFKQMAALDHSVYDNMDNRSQPGSAVASPKGSIILSSTGPSAFQPPPTSATSPDQRQQQQQQQLPDFNPSISGIFPNDGSQILPTPKFRRSSESPTSSQATTSAVPSASRRSTQSSVDRAAFFAGMSGKQQPTTTVQLHDEGAQTSPKIVVARDVQTSSKSSDGTPTPSPPRMVVVTSSTISSTTTERKEIIEKTEKVKNAEEEMKRKFVQKFSSKGKAPIATDEDPVDPIHKASSQDSILSSGSRDIVNPIDKPIYERYNFSEPDRIQDALAKPLWAGTEKREESSSSS</sequence>
<comment type="caution">
    <text evidence="2">The sequence shown here is derived from an EMBL/GenBank/DDBJ whole genome shotgun (WGS) entry which is preliminary data.</text>
</comment>
<feature type="compositionally biased region" description="Basic and acidic residues" evidence="1">
    <location>
        <begin position="429"/>
        <end position="443"/>
    </location>
</feature>
<keyword evidence="3" id="KW-1185">Reference proteome</keyword>
<feature type="compositionally biased region" description="Basic and acidic residues" evidence="1">
    <location>
        <begin position="645"/>
        <end position="659"/>
    </location>
</feature>
<feature type="compositionally biased region" description="Polar residues" evidence="1">
    <location>
        <begin position="835"/>
        <end position="846"/>
    </location>
</feature>
<feature type="region of interest" description="Disordered" evidence="1">
    <location>
        <begin position="645"/>
        <end position="679"/>
    </location>
</feature>
<dbReference type="Proteomes" id="UP000218231">
    <property type="component" value="Unassembled WGS sequence"/>
</dbReference>
<feature type="compositionally biased region" description="Basic and acidic residues" evidence="1">
    <location>
        <begin position="450"/>
        <end position="463"/>
    </location>
</feature>
<feature type="region of interest" description="Disordered" evidence="1">
    <location>
        <begin position="891"/>
        <end position="928"/>
    </location>
</feature>
<feature type="compositionally biased region" description="Low complexity" evidence="1">
    <location>
        <begin position="854"/>
        <end position="865"/>
    </location>
</feature>
<proteinExistence type="predicted"/>
<feature type="compositionally biased region" description="Basic and acidic residues" evidence="1">
    <location>
        <begin position="329"/>
        <end position="348"/>
    </location>
</feature>
<feature type="compositionally biased region" description="Basic and acidic residues" evidence="1">
    <location>
        <begin position="18"/>
        <end position="40"/>
    </location>
</feature>